<evidence type="ECO:0000313" key="2">
    <source>
        <dbReference type="EMBL" id="TYJ16942.1"/>
    </source>
</evidence>
<gene>
    <name evidence="2" type="ORF">E1A91_A09G015800v1</name>
</gene>
<evidence type="ECO:0008006" key="4">
    <source>
        <dbReference type="Google" id="ProtNLM"/>
    </source>
</evidence>
<protein>
    <recommendedName>
        <fullName evidence="4">UBC core domain-containing protein</fullName>
    </recommendedName>
</protein>
<evidence type="ECO:0000256" key="1">
    <source>
        <dbReference type="SAM" id="SignalP"/>
    </source>
</evidence>
<proteinExistence type="predicted"/>
<feature type="signal peptide" evidence="1">
    <location>
        <begin position="1"/>
        <end position="18"/>
    </location>
</feature>
<sequence length="64" mass="7899">MLWQYVIFICVSPLLWLGWEGPAHDTRIFIEVIRDPKYKFPHPPNDKMFHLFLFLKIIKYKFFN</sequence>
<accession>A0A5D2XT35</accession>
<reference evidence="2 3" key="1">
    <citation type="submission" date="2019-07" db="EMBL/GenBank/DDBJ databases">
        <title>WGS assembly of Gossypium mustelinum.</title>
        <authorList>
            <person name="Chen Z.J."/>
            <person name="Sreedasyam A."/>
            <person name="Ando A."/>
            <person name="Song Q."/>
            <person name="De L."/>
            <person name="Hulse-Kemp A."/>
            <person name="Ding M."/>
            <person name="Ye W."/>
            <person name="Kirkbride R."/>
            <person name="Jenkins J."/>
            <person name="Plott C."/>
            <person name="Lovell J."/>
            <person name="Lin Y.-M."/>
            <person name="Vaughn R."/>
            <person name="Liu B."/>
            <person name="Li W."/>
            <person name="Simpson S."/>
            <person name="Scheffler B."/>
            <person name="Saski C."/>
            <person name="Grover C."/>
            <person name="Hu G."/>
            <person name="Conover J."/>
            <person name="Carlson J."/>
            <person name="Shu S."/>
            <person name="Boston L."/>
            <person name="Williams M."/>
            <person name="Peterson D."/>
            <person name="Mcgee K."/>
            <person name="Jones D."/>
            <person name="Wendel J."/>
            <person name="Stelly D."/>
            <person name="Grimwood J."/>
            <person name="Schmutz J."/>
        </authorList>
    </citation>
    <scope>NUCLEOTIDE SEQUENCE [LARGE SCALE GENOMIC DNA]</scope>
    <source>
        <strain evidence="2">1408120.09</strain>
    </source>
</reference>
<organism evidence="2 3">
    <name type="scientific">Gossypium mustelinum</name>
    <name type="common">Cotton</name>
    <name type="synonym">Gossypium caicoense</name>
    <dbReference type="NCBI Taxonomy" id="34275"/>
    <lineage>
        <taxon>Eukaryota</taxon>
        <taxon>Viridiplantae</taxon>
        <taxon>Streptophyta</taxon>
        <taxon>Embryophyta</taxon>
        <taxon>Tracheophyta</taxon>
        <taxon>Spermatophyta</taxon>
        <taxon>Magnoliopsida</taxon>
        <taxon>eudicotyledons</taxon>
        <taxon>Gunneridae</taxon>
        <taxon>Pentapetalae</taxon>
        <taxon>rosids</taxon>
        <taxon>malvids</taxon>
        <taxon>Malvales</taxon>
        <taxon>Malvaceae</taxon>
        <taxon>Malvoideae</taxon>
        <taxon>Gossypium</taxon>
    </lineage>
</organism>
<dbReference type="AlphaFoldDB" id="A0A5D2XT35"/>
<feature type="chain" id="PRO_5023051171" description="UBC core domain-containing protein" evidence="1">
    <location>
        <begin position="19"/>
        <end position="64"/>
    </location>
</feature>
<dbReference type="Proteomes" id="UP000323597">
    <property type="component" value="Chromosome A09"/>
</dbReference>
<name>A0A5D2XT35_GOSMU</name>
<keyword evidence="1" id="KW-0732">Signal</keyword>
<dbReference type="EMBL" id="CM017644">
    <property type="protein sequence ID" value="TYJ16942.1"/>
    <property type="molecule type" value="Genomic_DNA"/>
</dbReference>
<evidence type="ECO:0000313" key="3">
    <source>
        <dbReference type="Proteomes" id="UP000323597"/>
    </source>
</evidence>
<keyword evidence="3" id="KW-1185">Reference proteome</keyword>